<sequence length="840" mass="93200">MTKNLLLLVILFLEWMFIFPTLSLASDYNFQDEFNLERPSNVLDTIKWNIYPNSTSETRIKESGGSVQLLSGISNIFPYVVSKINPFPTTGDFTLEFGIQFTSVVQRGNGLVISLIPPANNINEVAKDRPEIYFFGVWQDADKGFNVTYNGFCAFGLTCSQPGVNIYNTPSPNLSYHKVKLIYSNSVYQAYVDGNRMFISPPTTNRPQAIWFGNPANQYANASWSSFRVDYIRISGLPTPFLDLPWDYQSKGLSFNEAALAINSFFDHQYPLLSRGADLSEPDSAIPTIVNYLGQTTNDNYTKHDGYDWGSRARANLGDSVLAAASGSATFINSCASCGNMIVIDHGNGYQTRYLHLLEDGLITNIPNQPIPVNNRQQIGRVGFSGDVKPEGKPGAHIHFGVFQDKNNDGSFTDNEPDGVTDPYGWQSKSADPWEGYTFNYQGENRIGNKSYYLWKNKLADSTSNIASAGATINTANFTLNFPQNFTNQNIVVNAKSAPIVQTLNNLISLGSTLLINAANSAGAPVTTAVNPYTILFDFSNLDQSKIKPNSLFLYSSPDGLNWTKETTIFPSPTQAQIQINHFSYFALLGERLDSAPPTTTAGLSGTEGQPGWFRSDVNLTLIATDNEGGLGVDYTLYKINDGNIQLYTGPVSFTNEGHYKVEFYSTDKDGNTEEIKSVEFNIDKTPPEARISLENLQALLSVTGLDTNQTSVTKLGTNKKPIYRISDQAGNTLNLEIHNISPKDSLIGIYSLKYNDSPPVMQSRTRFRVQFKKNSATPIRLLQEFVANNQVKIQIHYNELHNRSAIYVFENNLKKLKETRSGQVVLSVSTDQGSLKYSY</sequence>
<dbReference type="CDD" id="cd12797">
    <property type="entry name" value="M23_peptidase"/>
    <property type="match status" value="1"/>
</dbReference>
<dbReference type="InterPro" id="IPR011055">
    <property type="entry name" value="Dup_hybrid_motif"/>
</dbReference>
<evidence type="ECO:0000259" key="1">
    <source>
        <dbReference type="Pfam" id="PF01551"/>
    </source>
</evidence>
<dbReference type="Gene3D" id="2.70.70.10">
    <property type="entry name" value="Glucose Permease (Domain IIA)"/>
    <property type="match status" value="1"/>
</dbReference>
<protein>
    <recommendedName>
        <fullName evidence="1">M23ase beta-sheet core domain-containing protein</fullName>
    </recommendedName>
</protein>
<gene>
    <name evidence="2" type="ORF">A2871_03355</name>
</gene>
<evidence type="ECO:0000313" key="2">
    <source>
        <dbReference type="EMBL" id="OGE19670.1"/>
    </source>
</evidence>
<dbReference type="Pfam" id="PF01551">
    <property type="entry name" value="Peptidase_M23"/>
    <property type="match status" value="1"/>
</dbReference>
<dbReference type="Proteomes" id="UP000176336">
    <property type="component" value="Unassembled WGS sequence"/>
</dbReference>
<evidence type="ECO:0000313" key="3">
    <source>
        <dbReference type="Proteomes" id="UP000176336"/>
    </source>
</evidence>
<name>A0A1F5ITM8_9BACT</name>
<feature type="domain" description="M23ase beta-sheet core" evidence="1">
    <location>
        <begin position="304"/>
        <end position="406"/>
    </location>
</feature>
<dbReference type="SUPFAM" id="SSF51261">
    <property type="entry name" value="Duplicated hybrid motif"/>
    <property type="match status" value="1"/>
</dbReference>
<dbReference type="NCBIfam" id="NF047446">
    <property type="entry name" value="barrel_OmpL47"/>
    <property type="match status" value="1"/>
</dbReference>
<dbReference type="PANTHER" id="PTHR21666">
    <property type="entry name" value="PEPTIDASE-RELATED"/>
    <property type="match status" value="1"/>
</dbReference>
<accession>A0A1F5ITM8</accession>
<dbReference type="InterPro" id="IPR058094">
    <property type="entry name" value="Ig-like_OmpL47-like"/>
</dbReference>
<proteinExistence type="predicted"/>
<dbReference type="AlphaFoldDB" id="A0A1F5ITM8"/>
<organism evidence="2 3">
    <name type="scientific">Candidatus Daviesbacteria bacterium RIFCSPHIGHO2_01_FULL_41_23</name>
    <dbReference type="NCBI Taxonomy" id="1797764"/>
    <lineage>
        <taxon>Bacteria</taxon>
        <taxon>Candidatus Daviesiibacteriota</taxon>
    </lineage>
</organism>
<dbReference type="EMBL" id="MFCR01000002">
    <property type="protein sequence ID" value="OGE19670.1"/>
    <property type="molecule type" value="Genomic_DNA"/>
</dbReference>
<dbReference type="PANTHER" id="PTHR21666:SF270">
    <property type="entry name" value="MUREIN HYDROLASE ACTIVATOR ENVC"/>
    <property type="match status" value="1"/>
</dbReference>
<dbReference type="GO" id="GO:0004222">
    <property type="term" value="F:metalloendopeptidase activity"/>
    <property type="evidence" value="ECO:0007669"/>
    <property type="project" value="TreeGrafter"/>
</dbReference>
<dbReference type="Gene3D" id="3.30.1920.20">
    <property type="match status" value="1"/>
</dbReference>
<reference evidence="2 3" key="1">
    <citation type="journal article" date="2016" name="Nat. Commun.">
        <title>Thousands of microbial genomes shed light on interconnected biogeochemical processes in an aquifer system.</title>
        <authorList>
            <person name="Anantharaman K."/>
            <person name="Brown C.T."/>
            <person name="Hug L.A."/>
            <person name="Sharon I."/>
            <person name="Castelle C.J."/>
            <person name="Probst A.J."/>
            <person name="Thomas B.C."/>
            <person name="Singh A."/>
            <person name="Wilkins M.J."/>
            <person name="Karaoz U."/>
            <person name="Brodie E.L."/>
            <person name="Williams K.H."/>
            <person name="Hubbard S.S."/>
            <person name="Banfield J.F."/>
        </authorList>
    </citation>
    <scope>NUCLEOTIDE SEQUENCE [LARGE SCALE GENOMIC DNA]</scope>
</reference>
<comment type="caution">
    <text evidence="2">The sequence shown here is derived from an EMBL/GenBank/DDBJ whole genome shotgun (WGS) entry which is preliminary data.</text>
</comment>
<dbReference type="InterPro" id="IPR016047">
    <property type="entry name" value="M23ase_b-sheet_dom"/>
</dbReference>
<dbReference type="InterPro" id="IPR050570">
    <property type="entry name" value="Cell_wall_metabolism_enzyme"/>
</dbReference>